<dbReference type="GO" id="GO:0006629">
    <property type="term" value="P:lipid metabolic process"/>
    <property type="evidence" value="ECO:0007669"/>
    <property type="project" value="InterPro"/>
</dbReference>
<dbReference type="CDD" id="cd00519">
    <property type="entry name" value="Lipase_3"/>
    <property type="match status" value="1"/>
</dbReference>
<dbReference type="Pfam" id="PF24057">
    <property type="entry name" value="DUF7358"/>
    <property type="match status" value="1"/>
</dbReference>
<feature type="transmembrane region" description="Helical" evidence="2">
    <location>
        <begin position="110"/>
        <end position="133"/>
    </location>
</feature>
<accession>A0A0J8CBE7</accession>
<evidence type="ECO:0000256" key="2">
    <source>
        <dbReference type="SAM" id="Phobius"/>
    </source>
</evidence>
<feature type="transmembrane region" description="Helical" evidence="2">
    <location>
        <begin position="158"/>
        <end position="177"/>
    </location>
</feature>
<feature type="transmembrane region" description="Helical" evidence="2">
    <location>
        <begin position="47"/>
        <end position="65"/>
    </location>
</feature>
<keyword evidence="2" id="KW-1133">Transmembrane helix</keyword>
<feature type="domain" description="Fungal lipase-type" evidence="3">
    <location>
        <begin position="379"/>
        <end position="536"/>
    </location>
</feature>
<dbReference type="Gene3D" id="3.40.50.1820">
    <property type="entry name" value="alpha/beta hydrolase"/>
    <property type="match status" value="1"/>
</dbReference>
<keyword evidence="2" id="KW-0472">Membrane</keyword>
<organism evidence="5 6">
    <name type="scientific">Beta vulgaris subsp. vulgaris</name>
    <name type="common">Beet</name>
    <dbReference type="NCBI Taxonomy" id="3555"/>
    <lineage>
        <taxon>Eukaryota</taxon>
        <taxon>Viridiplantae</taxon>
        <taxon>Streptophyta</taxon>
        <taxon>Embryophyta</taxon>
        <taxon>Tracheophyta</taxon>
        <taxon>Spermatophyta</taxon>
        <taxon>Magnoliopsida</taxon>
        <taxon>eudicotyledons</taxon>
        <taxon>Gunneridae</taxon>
        <taxon>Pentapetalae</taxon>
        <taxon>Caryophyllales</taxon>
        <taxon>Chenopodiaceae</taxon>
        <taxon>Betoideae</taxon>
        <taxon>Beta</taxon>
    </lineage>
</organism>
<dbReference type="InterPro" id="IPR002921">
    <property type="entry name" value="Fungal_lipase-type"/>
</dbReference>
<dbReference type="OrthoDB" id="438440at2759"/>
<dbReference type="eggNOG" id="KOG2088">
    <property type="taxonomic scope" value="Eukaryota"/>
</dbReference>
<protein>
    <submittedName>
        <fullName evidence="5">Uncharacterized protein</fullName>
    </submittedName>
</protein>
<dbReference type="Gramene" id="KMT11140">
    <property type="protein sequence ID" value="KMT11140"/>
    <property type="gene ID" value="BVRB_5g111280"/>
</dbReference>
<dbReference type="Proteomes" id="UP000035740">
    <property type="component" value="Chromosome 5"/>
</dbReference>
<dbReference type="SUPFAM" id="SSF53474">
    <property type="entry name" value="alpha/beta-Hydrolases"/>
    <property type="match status" value="1"/>
</dbReference>
<dbReference type="InterPro" id="IPR029058">
    <property type="entry name" value="AB_hydrolase_fold"/>
</dbReference>
<feature type="transmembrane region" description="Helical" evidence="2">
    <location>
        <begin position="12"/>
        <end position="35"/>
    </location>
</feature>
<dbReference type="PANTHER" id="PTHR47030">
    <property type="entry name" value="LIPASE CLASS 3 FAMILY PROTEIN"/>
    <property type="match status" value="1"/>
</dbReference>
<keyword evidence="2" id="KW-0812">Transmembrane</keyword>
<dbReference type="PANTHER" id="PTHR47030:SF2">
    <property type="entry name" value="LIPASE CLASS 3 FAMILY PROTEIN"/>
    <property type="match status" value="1"/>
</dbReference>
<evidence type="ECO:0000259" key="4">
    <source>
        <dbReference type="Pfam" id="PF24057"/>
    </source>
</evidence>
<gene>
    <name evidence="5" type="ORF">BVRB_5g111280</name>
</gene>
<keyword evidence="1" id="KW-0378">Hydrolase</keyword>
<feature type="domain" description="DUF7358" evidence="4">
    <location>
        <begin position="9"/>
        <end position="241"/>
    </location>
</feature>
<evidence type="ECO:0000256" key="1">
    <source>
        <dbReference type="ARBA" id="ARBA00022801"/>
    </source>
</evidence>
<dbReference type="AlphaFoldDB" id="A0A0J8CBE7"/>
<dbReference type="InterPro" id="IPR055782">
    <property type="entry name" value="DUF7358"/>
</dbReference>
<evidence type="ECO:0000313" key="6">
    <source>
        <dbReference type="Proteomes" id="UP000035740"/>
    </source>
</evidence>
<dbReference type="EMBL" id="KQ090098">
    <property type="protein sequence ID" value="KMT11140.1"/>
    <property type="molecule type" value="Genomic_DNA"/>
</dbReference>
<dbReference type="Pfam" id="PF01764">
    <property type="entry name" value="Lipase_3"/>
    <property type="match status" value="1"/>
</dbReference>
<sequence>MYIPLKKLVKNLRWTSIILGVTNVGVIFMGVIFFVCWHGRSCTRTQLLPFFFVMVAAGVRVMAMIRCAVEQQAAAIAVLGSGSSSSSVPDASVVAVDLSRLERRLSYKRWLWWTRFATVVTLVQLLLAMYLIFVVGSNTPSTDCALVSLSSTGGWKRLLLVVFLLMVCFVAMLQCFASSDVLRWRSFYDMQDSAWKAHYQEVFDHGIREALCCLGRVKYLKNMEEDEVNSVAQMLGDLVTYRASGTGHLEFLAGLALLQMHNQYPKLDANSVDAPEDKIEEAAAFYPFAEAAYTGPLLDVGRNPILFPCAWLYRQGVFTAWSRNRRPVLQGDNWWRGHAAAFLNYVNLSQESLRRGRVNQGKCQAAYFIVVLHDIRSVVIAVRGTETPEDLITDGLCRETFLTMEDLDGLISGLHIDPITRQAVLSSFPHYGHSGIVESARELYHHIEGAFSGASGAAAFESGGFLSSLLGAGCECDGYAVRIVGHSLGGAIAALLGIRLYGQFSDLRVYAYGPLPCVDSVIADACSGFITSIVHDSEFSSFLSVNSILRLRAAALTTFSQGSTTDKAMISKLAQLFLNVSKYESGTALTPIPAAAIAGDATQSYMTDKVYGNQSKTISEGNMDLGNYAVLHNESRINEICKSMAKDLLEDVTDSFLPDENHVDDPVSRFLEAVPSSVTRSTGDPPEIYLPGLVIHLIRRQRGISFPLWKGWGPQEREPPYKAIIANRENFKEILVSPYMFLDHLPWRCQYALQRVWESRKMKMNHDGLQSV</sequence>
<evidence type="ECO:0000313" key="5">
    <source>
        <dbReference type="EMBL" id="KMT11140.1"/>
    </source>
</evidence>
<proteinExistence type="predicted"/>
<keyword evidence="6" id="KW-1185">Reference proteome</keyword>
<evidence type="ECO:0000259" key="3">
    <source>
        <dbReference type="Pfam" id="PF01764"/>
    </source>
</evidence>
<dbReference type="GO" id="GO:0016787">
    <property type="term" value="F:hydrolase activity"/>
    <property type="evidence" value="ECO:0007669"/>
    <property type="project" value="UniProtKB-KW"/>
</dbReference>
<name>A0A0J8CBE7_BETVV</name>
<reference evidence="5 6" key="1">
    <citation type="journal article" date="2014" name="Nature">
        <title>The genome of the recently domesticated crop plant sugar beet (Beta vulgaris).</title>
        <authorList>
            <person name="Dohm J.C."/>
            <person name="Minoche A.E."/>
            <person name="Holtgrawe D."/>
            <person name="Capella-Gutierrez S."/>
            <person name="Zakrzewski F."/>
            <person name="Tafer H."/>
            <person name="Rupp O."/>
            <person name="Sorensen T.R."/>
            <person name="Stracke R."/>
            <person name="Reinhardt R."/>
            <person name="Goesmann A."/>
            <person name="Kraft T."/>
            <person name="Schulz B."/>
            <person name="Stadler P.F."/>
            <person name="Schmidt T."/>
            <person name="Gabaldon T."/>
            <person name="Lehrach H."/>
            <person name="Weisshaar B."/>
            <person name="Himmelbauer H."/>
        </authorList>
    </citation>
    <scope>NUCLEOTIDE SEQUENCE [LARGE SCALE GENOMIC DNA]</scope>
    <source>
        <tissue evidence="5">Taproot</tissue>
    </source>
</reference>
<dbReference type="OMA" id="EPPYKAF"/>